<dbReference type="PRINTS" id="PR00455">
    <property type="entry name" value="HTHTETR"/>
</dbReference>
<accession>E1SNY9</accession>
<organism evidence="6 7">
    <name type="scientific">Ferrimonas balearica (strain DSM 9799 / CCM 4581 / KCTC 23876 / PAT)</name>
    <dbReference type="NCBI Taxonomy" id="550540"/>
    <lineage>
        <taxon>Bacteria</taxon>
        <taxon>Pseudomonadati</taxon>
        <taxon>Pseudomonadota</taxon>
        <taxon>Gammaproteobacteria</taxon>
        <taxon>Alteromonadales</taxon>
        <taxon>Ferrimonadaceae</taxon>
        <taxon>Ferrimonas</taxon>
    </lineage>
</organism>
<gene>
    <name evidence="6" type="ordered locus">Fbal_0424</name>
</gene>
<proteinExistence type="predicted"/>
<feature type="domain" description="HTH tetR-type" evidence="5">
    <location>
        <begin position="13"/>
        <end position="72"/>
    </location>
</feature>
<dbReference type="Gene3D" id="1.10.357.10">
    <property type="entry name" value="Tetracycline Repressor, domain 2"/>
    <property type="match status" value="1"/>
</dbReference>
<dbReference type="Pfam" id="PF00440">
    <property type="entry name" value="TetR_N"/>
    <property type="match status" value="1"/>
</dbReference>
<dbReference type="GO" id="GO:0003700">
    <property type="term" value="F:DNA-binding transcription factor activity"/>
    <property type="evidence" value="ECO:0007669"/>
    <property type="project" value="TreeGrafter"/>
</dbReference>
<dbReference type="GO" id="GO:0000976">
    <property type="term" value="F:transcription cis-regulatory region binding"/>
    <property type="evidence" value="ECO:0007669"/>
    <property type="project" value="TreeGrafter"/>
</dbReference>
<dbReference type="Proteomes" id="UP000006683">
    <property type="component" value="Chromosome"/>
</dbReference>
<evidence type="ECO:0000256" key="4">
    <source>
        <dbReference type="PROSITE-ProRule" id="PRU00335"/>
    </source>
</evidence>
<dbReference type="SUPFAM" id="SSF46689">
    <property type="entry name" value="Homeodomain-like"/>
    <property type="match status" value="1"/>
</dbReference>
<reference evidence="6 7" key="1">
    <citation type="journal article" date="2010" name="Stand. Genomic Sci.">
        <title>Complete genome sequence of Ferrimonas balearica type strain (PAT).</title>
        <authorList>
            <person name="Nolan M."/>
            <person name="Sikorski J."/>
            <person name="Davenport K."/>
            <person name="Lucas S."/>
            <person name="Glavina Del Rio T."/>
            <person name="Tice H."/>
            <person name="Cheng J."/>
            <person name="Goodwin L."/>
            <person name="Pitluck S."/>
            <person name="Liolios K."/>
            <person name="Ivanova N."/>
            <person name="Mavromatis K."/>
            <person name="Ovchinnikova G."/>
            <person name="Pati A."/>
            <person name="Chen A."/>
            <person name="Palaniappan K."/>
            <person name="Land M."/>
            <person name="Hauser L."/>
            <person name="Chang Y."/>
            <person name="Jeffries C."/>
            <person name="Tapia R."/>
            <person name="Brettin T."/>
            <person name="Detter J."/>
            <person name="Han C."/>
            <person name="Yasawong M."/>
            <person name="Rohde M."/>
            <person name="Tindall B."/>
            <person name="Goker M."/>
            <person name="Woyke T."/>
            <person name="Bristow J."/>
            <person name="Eisen J."/>
            <person name="Markowitz V."/>
            <person name="Hugenholtz P."/>
            <person name="Kyrpides N."/>
            <person name="Klenk H."/>
            <person name="Lapidus A."/>
        </authorList>
    </citation>
    <scope>NUCLEOTIDE SEQUENCE [LARGE SCALE GENOMIC DNA]</scope>
    <source>
        <strain evidence="7">DSM 9799 / CCM 4581 / KCTC 23876 / PAT</strain>
    </source>
</reference>
<evidence type="ECO:0000256" key="3">
    <source>
        <dbReference type="ARBA" id="ARBA00023163"/>
    </source>
</evidence>
<dbReference type="OrthoDB" id="329481at2"/>
<evidence type="ECO:0000313" key="6">
    <source>
        <dbReference type="EMBL" id="ADN74638.1"/>
    </source>
</evidence>
<dbReference type="eggNOG" id="COG1309">
    <property type="taxonomic scope" value="Bacteria"/>
</dbReference>
<dbReference type="STRING" id="550540.Fbal_0424"/>
<dbReference type="SUPFAM" id="SSF48498">
    <property type="entry name" value="Tetracyclin repressor-like, C-terminal domain"/>
    <property type="match status" value="1"/>
</dbReference>
<protein>
    <submittedName>
        <fullName evidence="6">Transcriptional regulator, TetR family</fullName>
    </submittedName>
</protein>
<dbReference type="GeneID" id="67180673"/>
<dbReference type="PROSITE" id="PS50977">
    <property type="entry name" value="HTH_TETR_2"/>
    <property type="match status" value="1"/>
</dbReference>
<evidence type="ECO:0000256" key="2">
    <source>
        <dbReference type="ARBA" id="ARBA00023125"/>
    </source>
</evidence>
<dbReference type="KEGG" id="fbl:Fbal_0424"/>
<dbReference type="AlphaFoldDB" id="E1SNY9"/>
<name>E1SNY9_FERBD</name>
<feature type="DNA-binding region" description="H-T-H motif" evidence="4">
    <location>
        <begin position="35"/>
        <end position="54"/>
    </location>
</feature>
<dbReference type="InterPro" id="IPR050109">
    <property type="entry name" value="HTH-type_TetR-like_transc_reg"/>
</dbReference>
<dbReference type="PANTHER" id="PTHR30055:SF151">
    <property type="entry name" value="TRANSCRIPTIONAL REGULATORY PROTEIN"/>
    <property type="match status" value="1"/>
</dbReference>
<dbReference type="HOGENOM" id="CLU_069543_6_1_6"/>
<evidence type="ECO:0000313" key="7">
    <source>
        <dbReference type="Proteomes" id="UP000006683"/>
    </source>
</evidence>
<dbReference type="InterPro" id="IPR009057">
    <property type="entry name" value="Homeodomain-like_sf"/>
</dbReference>
<keyword evidence="7" id="KW-1185">Reference proteome</keyword>
<dbReference type="InterPro" id="IPR036271">
    <property type="entry name" value="Tet_transcr_reg_TetR-rel_C_sf"/>
</dbReference>
<keyword evidence="2 4" id="KW-0238">DNA-binding</keyword>
<keyword evidence="1" id="KW-0805">Transcription regulation</keyword>
<dbReference type="EMBL" id="CP002209">
    <property type="protein sequence ID" value="ADN74638.1"/>
    <property type="molecule type" value="Genomic_DNA"/>
</dbReference>
<evidence type="ECO:0000256" key="1">
    <source>
        <dbReference type="ARBA" id="ARBA00023015"/>
    </source>
</evidence>
<dbReference type="InterPro" id="IPR001647">
    <property type="entry name" value="HTH_TetR"/>
</dbReference>
<dbReference type="PANTHER" id="PTHR30055">
    <property type="entry name" value="HTH-TYPE TRANSCRIPTIONAL REGULATOR RUTR"/>
    <property type="match status" value="1"/>
</dbReference>
<evidence type="ECO:0000259" key="5">
    <source>
        <dbReference type="PROSITE" id="PS50977"/>
    </source>
</evidence>
<keyword evidence="3" id="KW-0804">Transcription</keyword>
<sequence length="183" mass="20100">MTVKTAKRGRPSQLNAERIVECARALLAEQGKIPSIRALSAALSVDPMAIYHYFPNKAALLEAVCLALIEAIHRPAGPDWRTEIRALCLSYLTLLQAHPGLLDTLLSMDGSGPAQVFIARYEQALQPLALPQPVLNDSRDLLVDYLHGYALAMQTSQGKLDLSYLDGPLAFWTRALQREADAH</sequence>
<dbReference type="RefSeq" id="WP_013343944.1">
    <property type="nucleotide sequence ID" value="NC_014541.1"/>
</dbReference>